<keyword evidence="1" id="KW-0472">Membrane</keyword>
<reference evidence="2 3" key="1">
    <citation type="journal article" date="2004" name="Nat. Biotechnol.">
        <title>The genome sequence of the capnophilic rumen bacterium Mannheimia succiniciproducens.</title>
        <authorList>
            <person name="Hong S.H."/>
            <person name="Kim J.S."/>
            <person name="Lee S.Y."/>
            <person name="In Y.H."/>
            <person name="Choi S.S."/>
            <person name="Rih J.-K."/>
            <person name="Kim C.H."/>
            <person name="Jeong H."/>
            <person name="Hur C.G."/>
            <person name="Kim J.J."/>
        </authorList>
    </citation>
    <scope>NUCLEOTIDE SEQUENCE [LARGE SCALE GENOMIC DNA]</scope>
    <source>
        <strain evidence="3">KCTC 0769BP / MBEL55E</strain>
    </source>
</reference>
<dbReference type="EMBL" id="AE016827">
    <property type="protein sequence ID" value="AAU37006.1"/>
    <property type="molecule type" value="Genomic_DNA"/>
</dbReference>
<feature type="transmembrane region" description="Helical" evidence="1">
    <location>
        <begin position="6"/>
        <end position="25"/>
    </location>
</feature>
<keyword evidence="3" id="KW-1185">Reference proteome</keyword>
<dbReference type="AlphaFoldDB" id="Q65VK4"/>
<evidence type="ECO:0000256" key="1">
    <source>
        <dbReference type="SAM" id="Phobius"/>
    </source>
</evidence>
<dbReference type="KEGG" id="msu:MS0398"/>
<protein>
    <submittedName>
        <fullName evidence="2">Uncharacterized protein</fullName>
    </submittedName>
</protein>
<keyword evidence="1" id="KW-1133">Transmembrane helix</keyword>
<dbReference type="HOGENOM" id="CLU_3154571_0_0_6"/>
<sequence>MSAGISLRIILLKIVSSAILCFLIFGKNLPHFLSEISLNSNLSRKPKE</sequence>
<organism evidence="2 3">
    <name type="scientific">Mannheimia succiniciproducens (strain KCTC 0769BP / MBEL55E)</name>
    <dbReference type="NCBI Taxonomy" id="221988"/>
    <lineage>
        <taxon>Bacteria</taxon>
        <taxon>Pseudomonadati</taxon>
        <taxon>Pseudomonadota</taxon>
        <taxon>Gammaproteobacteria</taxon>
        <taxon>Pasteurellales</taxon>
        <taxon>Pasteurellaceae</taxon>
        <taxon>Basfia</taxon>
    </lineage>
</organism>
<evidence type="ECO:0000313" key="2">
    <source>
        <dbReference type="EMBL" id="AAU37006.1"/>
    </source>
</evidence>
<name>Q65VK4_MANSM</name>
<evidence type="ECO:0000313" key="3">
    <source>
        <dbReference type="Proteomes" id="UP000000607"/>
    </source>
</evidence>
<accession>Q65VK4</accession>
<dbReference type="Proteomes" id="UP000000607">
    <property type="component" value="Chromosome"/>
</dbReference>
<proteinExistence type="predicted"/>
<keyword evidence="1" id="KW-0812">Transmembrane</keyword>
<gene>
    <name evidence="2" type="ordered locus">MS0398</name>
</gene>